<dbReference type="Ensembl" id="ENSOART00020064699.1">
    <property type="protein sequence ID" value="ENSOARP00020062304.1"/>
    <property type="gene ID" value="ENSOARG00020031839.1"/>
</dbReference>
<accession>A0AC11ERF6</accession>
<protein>
    <submittedName>
        <fullName evidence="1">Uncharacterized protein</fullName>
    </submittedName>
</protein>
<evidence type="ECO:0000313" key="1">
    <source>
        <dbReference type="Ensembl" id="ENSOARP00020062304.1"/>
    </source>
</evidence>
<name>A0AC11ERF6_SHEEP</name>
<reference evidence="1" key="1">
    <citation type="submission" date="2020-11" db="EMBL/GenBank/DDBJ databases">
        <authorList>
            <person name="Davenport K.M."/>
            <person name="Bickhart D.M."/>
            <person name="Smith T.P.L."/>
            <person name="Murdoch B.M."/>
            <person name="Rosen B.D."/>
        </authorList>
    </citation>
    <scope>NUCLEOTIDE SEQUENCE [LARGE SCALE GENOMIC DNA]</scope>
    <source>
        <strain evidence="1">OAR_USU_Benz2616</strain>
    </source>
</reference>
<organism evidence="1">
    <name type="scientific">Ovis aries</name>
    <name type="common">Sheep</name>
    <dbReference type="NCBI Taxonomy" id="9940"/>
    <lineage>
        <taxon>Eukaryota</taxon>
        <taxon>Metazoa</taxon>
        <taxon>Chordata</taxon>
        <taxon>Craniata</taxon>
        <taxon>Vertebrata</taxon>
        <taxon>Euteleostomi</taxon>
        <taxon>Mammalia</taxon>
        <taxon>Eutheria</taxon>
        <taxon>Laurasiatheria</taxon>
        <taxon>Artiodactyla</taxon>
        <taxon>Ruminantia</taxon>
        <taxon>Pecora</taxon>
        <taxon>Bovidae</taxon>
        <taxon>Caprinae</taxon>
        <taxon>Ovis</taxon>
    </lineage>
</organism>
<reference evidence="1" key="2">
    <citation type="submission" date="2025-08" db="UniProtKB">
        <authorList>
            <consortium name="Ensembl"/>
        </authorList>
    </citation>
    <scope>IDENTIFICATION</scope>
</reference>
<proteinExistence type="predicted"/>
<reference evidence="1" key="3">
    <citation type="submission" date="2025-09" db="UniProtKB">
        <authorList>
            <consortium name="Ensembl"/>
        </authorList>
    </citation>
    <scope>IDENTIFICATION</scope>
</reference>
<sequence>MSGFESEGREMEGGERDGAGETGKEWPSAGGGRRRGRRAPEPRAILILKMEEKKQHFPHIMLYYFKKGKNATETQKKICTVYGEGAVTDRTCQKWFAKFRAGDFSLDHAPRLGRPVEVDSSQIETLIENNQRYTTREIADILKVSKSSVENHLHQLGYVNRFGVWVPRTLSEKNLLDRISTCDSLLKRNENIPFLKQIVTGDEKWILYNNVEQKGSWGKQNELPPTTPKASLHPKKVMLCIWWDWKGVLYYELLPENQRINSNKYCSQLDQLKAALDEKRPELVNRERIIFHQDNARPHVSLMTRQKLLQLGWEVLIHPPYSPDIAPSDFHLFRSLQNSLNGKSFNSLEDCRRHLDQFFAQKDKKFWEDGIMKLPEKWQKVVEQNGEYVQ</sequence>